<dbReference type="AlphaFoldDB" id="A0A1B4G2I2"/>
<sequence length="147" mass="16183">MSGLAADHSRTLCPIVAASTDMTESEYLAAVNAAIARWLLDRKGEPLTAKAFAQAEPARCHANADAYVIQHGGQVVRGFLILHPHEWTVVWVMPHSVVRTATGLVDVTLKSAELRGLAFFSIEGDPERFIDWAKRYPQESRSVVQSQ</sequence>
<proteinExistence type="predicted"/>
<name>A0A1B4G2I2_9BURK</name>
<organism evidence="1 2">
    <name type="scientific">Burkholderia mayonis</name>
    <dbReference type="NCBI Taxonomy" id="1385591"/>
    <lineage>
        <taxon>Bacteria</taxon>
        <taxon>Pseudomonadati</taxon>
        <taxon>Pseudomonadota</taxon>
        <taxon>Betaproteobacteria</taxon>
        <taxon>Burkholderiales</taxon>
        <taxon>Burkholderiaceae</taxon>
        <taxon>Burkholderia</taxon>
        <taxon>pseudomallei group</taxon>
    </lineage>
</organism>
<reference evidence="1 2" key="1">
    <citation type="submission" date="2015-12" db="EMBL/GenBank/DDBJ databases">
        <title>Diversity of Burkholderia near neighbor genomes.</title>
        <authorList>
            <person name="Sahl J."/>
            <person name="Wagner D."/>
            <person name="Keim P."/>
        </authorList>
    </citation>
    <scope>NUCLEOTIDE SEQUENCE [LARGE SCALE GENOMIC DNA]</scope>
    <source>
        <strain evidence="1 2">BDU8</strain>
    </source>
</reference>
<evidence type="ECO:0000313" key="1">
    <source>
        <dbReference type="EMBL" id="AOJ10121.1"/>
    </source>
</evidence>
<accession>A0A1B4G2I2</accession>
<evidence type="ECO:0000313" key="2">
    <source>
        <dbReference type="Proteomes" id="UP000067711"/>
    </source>
</evidence>
<dbReference type="Proteomes" id="UP000067711">
    <property type="component" value="Chromosome 1"/>
</dbReference>
<dbReference type="EMBL" id="CP013389">
    <property type="protein sequence ID" value="AOJ10121.1"/>
    <property type="molecule type" value="Genomic_DNA"/>
</dbReference>
<gene>
    <name evidence="1" type="ORF">WS71_23050</name>
</gene>
<protein>
    <submittedName>
        <fullName evidence="1">Uncharacterized protein</fullName>
    </submittedName>
</protein>